<evidence type="ECO:0000313" key="3">
    <source>
        <dbReference type="Proteomes" id="UP000657006"/>
    </source>
</evidence>
<feature type="domain" description="Recombinase" evidence="1">
    <location>
        <begin position="158"/>
        <end position="321"/>
    </location>
</feature>
<dbReference type="Gene3D" id="3.90.1750.20">
    <property type="entry name" value="Putative Large Serine Recombinase, Chain B, Domain 2"/>
    <property type="match status" value="1"/>
</dbReference>
<dbReference type="PROSITE" id="PS51737">
    <property type="entry name" value="RECOMBINASE_DNA_BIND"/>
    <property type="match status" value="1"/>
</dbReference>
<dbReference type="SUPFAM" id="SSF53041">
    <property type="entry name" value="Resolvase-like"/>
    <property type="match status" value="1"/>
</dbReference>
<evidence type="ECO:0000259" key="1">
    <source>
        <dbReference type="PROSITE" id="PS51737"/>
    </source>
</evidence>
<proteinExistence type="predicted"/>
<sequence>MNILPSAYCKRLSGEYPFYAEELVKIADFFGVSCDEVITGKPPEITAVYDNTPLDKSSISFINKLNYESPDCIELLNIILNNNDKNHLRERLLKTILYYCYGDIFKISSVSDSTPSGRAMLSMCTVFAQMERETIAERIKDNMHELAKSGRWLGGTTPTGYKSTQIVGGVTVDGKERKAYKLDIVKVEAELVQDIFEKFLETNSLTKTETYLLQNHIKTKNGKDFTRFSIRSILANPVYMIADMQAWNYFESMGVEIYADKSDFDGKHGVIAYSKTIQKPGKANQIKDMNEWIIAVGKHEGLISGRDWVKAQASLKQNRPNPITSREAM</sequence>
<dbReference type="InterPro" id="IPR006119">
    <property type="entry name" value="Resolv_N"/>
</dbReference>
<dbReference type="GO" id="GO:0000150">
    <property type="term" value="F:DNA strand exchange activity"/>
    <property type="evidence" value="ECO:0007669"/>
    <property type="project" value="InterPro"/>
</dbReference>
<dbReference type="InterPro" id="IPR011109">
    <property type="entry name" value="DNA_bind_recombinase_dom"/>
</dbReference>
<dbReference type="EMBL" id="JACRSQ010000007">
    <property type="protein sequence ID" value="MBC8543214.1"/>
    <property type="molecule type" value="Genomic_DNA"/>
</dbReference>
<dbReference type="InterPro" id="IPR050639">
    <property type="entry name" value="SSR_resolvase"/>
</dbReference>
<dbReference type="Pfam" id="PF07508">
    <property type="entry name" value="Recombinase"/>
    <property type="match status" value="1"/>
</dbReference>
<reference evidence="2" key="1">
    <citation type="submission" date="2020-08" db="EMBL/GenBank/DDBJ databases">
        <title>Genome public.</title>
        <authorList>
            <person name="Liu C."/>
            <person name="Sun Q."/>
        </authorList>
    </citation>
    <scope>NUCLEOTIDE SEQUENCE</scope>
    <source>
        <strain evidence="2">NSJ-32</strain>
    </source>
</reference>
<dbReference type="RefSeq" id="WP_177720018.1">
    <property type="nucleotide sequence ID" value="NZ_JACRSQ010000007.1"/>
</dbReference>
<dbReference type="AlphaFoldDB" id="A0A926I0I1"/>
<dbReference type="InterPro" id="IPR036162">
    <property type="entry name" value="Resolvase-like_N_sf"/>
</dbReference>
<accession>A0A926I0I1</accession>
<organism evidence="2 3">
    <name type="scientific">Bianquea renquensis</name>
    <dbReference type="NCBI Taxonomy" id="2763661"/>
    <lineage>
        <taxon>Bacteria</taxon>
        <taxon>Bacillati</taxon>
        <taxon>Bacillota</taxon>
        <taxon>Clostridia</taxon>
        <taxon>Eubacteriales</taxon>
        <taxon>Bianqueaceae</taxon>
        <taxon>Bianquea</taxon>
    </lineage>
</organism>
<evidence type="ECO:0000313" key="2">
    <source>
        <dbReference type="EMBL" id="MBC8543214.1"/>
    </source>
</evidence>
<dbReference type="Pfam" id="PF00239">
    <property type="entry name" value="Resolvase"/>
    <property type="match status" value="1"/>
</dbReference>
<protein>
    <submittedName>
        <fullName evidence="2">Recombinase family protein</fullName>
    </submittedName>
</protein>
<dbReference type="Proteomes" id="UP000657006">
    <property type="component" value="Unassembled WGS sequence"/>
</dbReference>
<dbReference type="PANTHER" id="PTHR30461">
    <property type="entry name" value="DNA-INVERTASE FROM LAMBDOID PROPHAGE"/>
    <property type="match status" value="1"/>
</dbReference>
<dbReference type="PANTHER" id="PTHR30461:SF23">
    <property type="entry name" value="DNA RECOMBINASE-RELATED"/>
    <property type="match status" value="1"/>
</dbReference>
<keyword evidence="3" id="KW-1185">Reference proteome</keyword>
<dbReference type="GO" id="GO:0003677">
    <property type="term" value="F:DNA binding"/>
    <property type="evidence" value="ECO:0007669"/>
    <property type="project" value="InterPro"/>
</dbReference>
<name>A0A926I0I1_9FIRM</name>
<dbReference type="InterPro" id="IPR038109">
    <property type="entry name" value="DNA_bind_recomb_sf"/>
</dbReference>
<gene>
    <name evidence="2" type="ORF">H8730_06625</name>
</gene>
<comment type="caution">
    <text evidence="2">The sequence shown here is derived from an EMBL/GenBank/DDBJ whole genome shotgun (WGS) entry which is preliminary data.</text>
</comment>